<evidence type="ECO:0000256" key="3">
    <source>
        <dbReference type="ARBA" id="ARBA00011738"/>
    </source>
</evidence>
<evidence type="ECO:0000256" key="8">
    <source>
        <dbReference type="ARBA" id="ARBA00022801"/>
    </source>
</evidence>
<sequence>MSDAVSITRDLVRCPSVTPADAGALGVLENLLKAAGFEVHRVTFSEPGTADVDNLYARIGTAAPHLSFAGHTDVVPPGDEAAWTVGAFSGEVKDGYLYGRGAVDMKGGIACSVAAVLQYLREHDGKPRGDGNGSISFLITGDEEDVSINGTVKLLKWCADRGERFDHCVLGEPSNVEVLGDMIKVGRRGSQSGTLVVDGVQGHVAYPHRASNPVPDISRLIVALSDEPLDHGSTQFQASNLEFTTVDVGNTAGNVIPGQARAKFNIRYNDNHTQESLRQLVDARLAKACGNRIRARIDWAPSNSNVFVTKPGPFTDLAVAAIEEVTGRRPELSTSGGTSDARFISSYCPVIEFGLVGQTMHQVDERTPVSDLEKLTRVYRGILDRYFALG</sequence>
<keyword evidence="6 15" id="KW-0028">Amino-acid biosynthesis</keyword>
<dbReference type="SUPFAM" id="SSF55031">
    <property type="entry name" value="Bacterial exopeptidase dimerisation domain"/>
    <property type="match status" value="1"/>
</dbReference>
<evidence type="ECO:0000259" key="16">
    <source>
        <dbReference type="Pfam" id="PF07687"/>
    </source>
</evidence>
<dbReference type="InterPro" id="IPR002933">
    <property type="entry name" value="Peptidase_M20"/>
</dbReference>
<dbReference type="PANTHER" id="PTHR43808">
    <property type="entry name" value="ACETYLORNITHINE DEACETYLASE"/>
    <property type="match status" value="1"/>
</dbReference>
<dbReference type="GO" id="GO:0009089">
    <property type="term" value="P:lysine biosynthetic process via diaminopimelate"/>
    <property type="evidence" value="ECO:0007669"/>
    <property type="project" value="UniProtKB-UniRule"/>
</dbReference>
<comment type="cofactor">
    <cofactor evidence="15">
        <name>Zn(2+)</name>
        <dbReference type="ChEBI" id="CHEBI:29105"/>
    </cofactor>
    <cofactor evidence="15">
        <name>Co(2+)</name>
        <dbReference type="ChEBI" id="CHEBI:48828"/>
    </cofactor>
    <text evidence="15">Binds 2 Zn(2+) or Co(2+) ions per subunit.</text>
</comment>
<evidence type="ECO:0000256" key="13">
    <source>
        <dbReference type="ARBA" id="ARBA00031891"/>
    </source>
</evidence>
<evidence type="ECO:0000256" key="5">
    <source>
        <dbReference type="ARBA" id="ARBA00022391"/>
    </source>
</evidence>
<dbReference type="Pfam" id="PF07687">
    <property type="entry name" value="M20_dimer"/>
    <property type="match status" value="1"/>
</dbReference>
<evidence type="ECO:0000256" key="9">
    <source>
        <dbReference type="ARBA" id="ARBA00022833"/>
    </source>
</evidence>
<dbReference type="OrthoDB" id="9809784at2"/>
<dbReference type="Pfam" id="PF01546">
    <property type="entry name" value="Peptidase_M20"/>
    <property type="match status" value="1"/>
</dbReference>
<keyword evidence="8 15" id="KW-0378">Hydrolase</keyword>
<comment type="function">
    <text evidence="15">Catalyzes the hydrolysis of N-succinyl-L,L-diaminopimelic acid (SDAP), forming succinate and LL-2,6-diaminopimelate (DAP), an intermediate involved in the bacterial biosynthesis of lysine and meso-diaminopimelic acid, an essential component of bacterial cell walls.</text>
</comment>
<dbReference type="Proteomes" id="UP000328092">
    <property type="component" value="Unassembled WGS sequence"/>
</dbReference>
<proteinExistence type="inferred from homology"/>
<dbReference type="GO" id="GO:0019877">
    <property type="term" value="P:diaminopimelate biosynthetic process"/>
    <property type="evidence" value="ECO:0007669"/>
    <property type="project" value="UniProtKB-UniRule"/>
</dbReference>
<feature type="active site" description="Proton acceptor" evidence="15">
    <location>
        <position position="143"/>
    </location>
</feature>
<dbReference type="InterPro" id="IPR050072">
    <property type="entry name" value="Peptidase_M20A"/>
</dbReference>
<dbReference type="RefSeq" id="WP_139858723.1">
    <property type="nucleotide sequence ID" value="NZ_CAADFC020000005.1"/>
</dbReference>
<dbReference type="UniPathway" id="UPA00034">
    <property type="reaction ID" value="UER00021"/>
</dbReference>
<keyword evidence="18" id="KW-1185">Reference proteome</keyword>
<accession>A0A508T320</accession>
<dbReference type="GO" id="GO:0008777">
    <property type="term" value="F:acetylornithine deacetylase activity"/>
    <property type="evidence" value="ECO:0007669"/>
    <property type="project" value="TreeGrafter"/>
</dbReference>
<reference evidence="17" key="1">
    <citation type="submission" date="2019-02" db="EMBL/GenBank/DDBJ databases">
        <authorList>
            <person name="Pothier F.J."/>
        </authorList>
    </citation>
    <scope>NUCLEOTIDE SEQUENCE</scope>
    <source>
        <strain evidence="17">CI-1B</strain>
    </source>
</reference>
<dbReference type="GO" id="GO:0006526">
    <property type="term" value="P:L-arginine biosynthetic process"/>
    <property type="evidence" value="ECO:0007669"/>
    <property type="project" value="TreeGrafter"/>
</dbReference>
<keyword evidence="12 15" id="KW-0170">Cobalt</keyword>
<dbReference type="NCBIfam" id="TIGR01246">
    <property type="entry name" value="dapE_proteo"/>
    <property type="match status" value="1"/>
</dbReference>
<evidence type="ECO:0000256" key="6">
    <source>
        <dbReference type="ARBA" id="ARBA00022605"/>
    </source>
</evidence>
<feature type="domain" description="Peptidase M20 dimerisation" evidence="16">
    <location>
        <begin position="185"/>
        <end position="289"/>
    </location>
</feature>
<dbReference type="PANTHER" id="PTHR43808:SF31">
    <property type="entry name" value="N-ACETYL-L-CITRULLINE DEACETYLASE"/>
    <property type="match status" value="1"/>
</dbReference>
<feature type="binding site" evidence="15">
    <location>
        <position position="361"/>
    </location>
    <ligand>
        <name>Zn(2+)</name>
        <dbReference type="ChEBI" id="CHEBI:29105"/>
        <label>2</label>
    </ligand>
</feature>
<evidence type="ECO:0000256" key="12">
    <source>
        <dbReference type="ARBA" id="ARBA00023285"/>
    </source>
</evidence>
<comment type="catalytic activity">
    <reaction evidence="14 15">
        <text>N-succinyl-(2S,6S)-2,6-diaminopimelate + H2O = (2S,6S)-2,6-diaminopimelate + succinate</text>
        <dbReference type="Rhea" id="RHEA:22608"/>
        <dbReference type="ChEBI" id="CHEBI:15377"/>
        <dbReference type="ChEBI" id="CHEBI:30031"/>
        <dbReference type="ChEBI" id="CHEBI:57609"/>
        <dbReference type="ChEBI" id="CHEBI:58087"/>
        <dbReference type="EC" id="3.5.1.18"/>
    </reaction>
</comment>
<keyword evidence="9 15" id="KW-0862">Zinc</keyword>
<evidence type="ECO:0000313" key="17">
    <source>
        <dbReference type="EMBL" id="VIO68134.1"/>
    </source>
</evidence>
<organism evidence="17 18">
    <name type="scientific">Bradyrhizobium ivorense</name>
    <dbReference type="NCBI Taxonomy" id="2511166"/>
    <lineage>
        <taxon>Bacteria</taxon>
        <taxon>Pseudomonadati</taxon>
        <taxon>Pseudomonadota</taxon>
        <taxon>Alphaproteobacteria</taxon>
        <taxon>Hyphomicrobiales</taxon>
        <taxon>Nitrobacteraceae</taxon>
        <taxon>Bradyrhizobium</taxon>
    </lineage>
</organism>
<comment type="subunit">
    <text evidence="3 15">Homodimer.</text>
</comment>
<evidence type="ECO:0000256" key="1">
    <source>
        <dbReference type="ARBA" id="ARBA00005130"/>
    </source>
</evidence>
<comment type="pathway">
    <text evidence="1 15">Amino-acid biosynthesis; L-lysine biosynthesis via DAP pathway; LL-2,6-diaminopimelate from (S)-tetrahydrodipicolinate (succinylase route): step 3/3.</text>
</comment>
<evidence type="ECO:0000256" key="15">
    <source>
        <dbReference type="HAMAP-Rule" id="MF_01690"/>
    </source>
</evidence>
<feature type="active site" evidence="15">
    <location>
        <position position="73"/>
    </location>
</feature>
<protein>
    <recommendedName>
        <fullName evidence="5 15">Succinyl-diaminopimelate desuccinylase</fullName>
        <shortName evidence="15">SDAP desuccinylase</shortName>
        <ecNumber evidence="4 15">3.5.1.18</ecNumber>
    </recommendedName>
    <alternativeName>
        <fullName evidence="13 15">N-succinyl-LL-2,6-diaminoheptanedioate amidohydrolase</fullName>
    </alternativeName>
</protein>
<comment type="similarity">
    <text evidence="2 15">Belongs to the peptidase M20A family. DapE subfamily.</text>
</comment>
<dbReference type="NCBIfam" id="NF009557">
    <property type="entry name" value="PRK13009.1"/>
    <property type="match status" value="1"/>
</dbReference>
<keyword evidence="11 15" id="KW-0457">Lysine biosynthesis</keyword>
<dbReference type="AlphaFoldDB" id="A0A508T320"/>
<evidence type="ECO:0000256" key="4">
    <source>
        <dbReference type="ARBA" id="ARBA00011921"/>
    </source>
</evidence>
<comment type="caution">
    <text evidence="17">The sequence shown here is derived from an EMBL/GenBank/DDBJ whole genome shotgun (WGS) entry which is preliminary data.</text>
</comment>
<evidence type="ECO:0000256" key="11">
    <source>
        <dbReference type="ARBA" id="ARBA00023154"/>
    </source>
</evidence>
<feature type="binding site" evidence="15">
    <location>
        <position position="104"/>
    </location>
    <ligand>
        <name>Zn(2+)</name>
        <dbReference type="ChEBI" id="CHEBI:29105"/>
        <label>1</label>
    </ligand>
</feature>
<dbReference type="InterPro" id="IPR036264">
    <property type="entry name" value="Bact_exopeptidase_dim_dom"/>
</dbReference>
<name>A0A508T320_9BRAD</name>
<evidence type="ECO:0000256" key="2">
    <source>
        <dbReference type="ARBA" id="ARBA00006746"/>
    </source>
</evidence>
<feature type="binding site" evidence="15">
    <location>
        <position position="144"/>
    </location>
    <ligand>
        <name>Zn(2+)</name>
        <dbReference type="ChEBI" id="CHEBI:29105"/>
        <label>2</label>
    </ligand>
</feature>
<evidence type="ECO:0000256" key="7">
    <source>
        <dbReference type="ARBA" id="ARBA00022723"/>
    </source>
</evidence>
<dbReference type="SUPFAM" id="SSF53187">
    <property type="entry name" value="Zn-dependent exopeptidases"/>
    <property type="match status" value="1"/>
</dbReference>
<keyword evidence="10 15" id="KW-0220">Diaminopimelate biosynthesis</keyword>
<gene>
    <name evidence="17" type="primary">dapE_2</name>
    <name evidence="15" type="synonym">dapE</name>
    <name evidence="17" type="ORF">CI1B_19190</name>
</gene>
<dbReference type="GO" id="GO:0008270">
    <property type="term" value="F:zinc ion binding"/>
    <property type="evidence" value="ECO:0007669"/>
    <property type="project" value="UniProtKB-UniRule"/>
</dbReference>
<dbReference type="EMBL" id="CAADFC020000005">
    <property type="protein sequence ID" value="VIO68134.1"/>
    <property type="molecule type" value="Genomic_DNA"/>
</dbReference>
<dbReference type="EC" id="3.5.1.18" evidence="4 15"/>
<evidence type="ECO:0000256" key="10">
    <source>
        <dbReference type="ARBA" id="ARBA00022915"/>
    </source>
</evidence>
<dbReference type="InterPro" id="IPR005941">
    <property type="entry name" value="DapE_proteobac"/>
</dbReference>
<feature type="binding site" evidence="15">
    <location>
        <position position="104"/>
    </location>
    <ligand>
        <name>Zn(2+)</name>
        <dbReference type="ChEBI" id="CHEBI:29105"/>
        <label>2</label>
    </ligand>
</feature>
<keyword evidence="7 15" id="KW-0479">Metal-binding</keyword>
<dbReference type="GO" id="GO:0050897">
    <property type="term" value="F:cobalt ion binding"/>
    <property type="evidence" value="ECO:0007669"/>
    <property type="project" value="UniProtKB-UniRule"/>
</dbReference>
<dbReference type="HAMAP" id="MF_01690">
    <property type="entry name" value="DapE"/>
    <property type="match status" value="1"/>
</dbReference>
<dbReference type="CDD" id="cd03891">
    <property type="entry name" value="M20_DapE_proteobac"/>
    <property type="match status" value="1"/>
</dbReference>
<dbReference type="GO" id="GO:0009014">
    <property type="term" value="F:succinyl-diaminopimelate desuccinylase activity"/>
    <property type="evidence" value="ECO:0007669"/>
    <property type="project" value="UniProtKB-UniRule"/>
</dbReference>
<dbReference type="InterPro" id="IPR011650">
    <property type="entry name" value="Peptidase_M20_dimer"/>
</dbReference>
<evidence type="ECO:0000313" key="18">
    <source>
        <dbReference type="Proteomes" id="UP000328092"/>
    </source>
</evidence>
<dbReference type="Gene3D" id="3.40.630.10">
    <property type="entry name" value="Zn peptidases"/>
    <property type="match status" value="2"/>
</dbReference>
<feature type="binding site" evidence="15">
    <location>
        <position position="172"/>
    </location>
    <ligand>
        <name>Zn(2+)</name>
        <dbReference type="ChEBI" id="CHEBI:29105"/>
        <label>1</label>
    </ligand>
</feature>
<feature type="binding site" evidence="15">
    <location>
        <position position="71"/>
    </location>
    <ligand>
        <name>Zn(2+)</name>
        <dbReference type="ChEBI" id="CHEBI:29105"/>
        <label>1</label>
    </ligand>
</feature>
<evidence type="ECO:0000256" key="14">
    <source>
        <dbReference type="ARBA" id="ARBA00051301"/>
    </source>
</evidence>